<evidence type="ECO:0000256" key="10">
    <source>
        <dbReference type="ARBA" id="ARBA00022989"/>
    </source>
</evidence>
<protein>
    <recommendedName>
        <fullName evidence="18">Cytochrome c oxidase subunit 2</fullName>
        <ecNumber evidence="18">7.1.1.9</ecNumber>
    </recommendedName>
</protein>
<organism evidence="23 24">
    <name type="scientific">Paenisporosarcina cavernae</name>
    <dbReference type="NCBI Taxonomy" id="2320858"/>
    <lineage>
        <taxon>Bacteria</taxon>
        <taxon>Bacillati</taxon>
        <taxon>Bacillota</taxon>
        <taxon>Bacilli</taxon>
        <taxon>Bacillales</taxon>
        <taxon>Caryophanaceae</taxon>
        <taxon>Paenisporosarcina</taxon>
    </lineage>
</organism>
<dbReference type="InterPro" id="IPR036257">
    <property type="entry name" value="Cyt_c_oxidase_su2_TM_sf"/>
</dbReference>
<sequence>MMKGLKKWRLFSILAALTVFLSACGKEQLSTLTPAGEVGKEQLDLMILSTGIMVLVIVVVIAIYAIAIVKFRRSKVGENHMPKQVEGSHTLEIIWTIIPIILLLILAVPTVVSTYNLADVKGMTAKDQEGNAKNLTVNVTAKLYWWEFEYPDLGVVTSQELVVPTGEKVYFNIKASDVKHSFWVPAIGGKLDANTDNLNTFYLTFDEKSEGLEDGVFYGKCAELCGPSHALMDFKVKSMDRDSFNTWVDSMKATGEETASAEGATASQGQELFEASCMSCHAVSGAGSGGGIAPNLTTFGDRNRVAGFLPHDEENIKAWINDPQYFKPGNKMPQPETINNGKKFTDEELSALAEYLLGLSVEK</sequence>
<evidence type="ECO:0000256" key="6">
    <source>
        <dbReference type="ARBA" id="ARBA00022692"/>
    </source>
</evidence>
<dbReference type="Gene3D" id="2.60.40.420">
    <property type="entry name" value="Cupredoxins - blue copper proteins"/>
    <property type="match status" value="1"/>
</dbReference>
<evidence type="ECO:0000256" key="8">
    <source>
        <dbReference type="ARBA" id="ARBA00022967"/>
    </source>
</evidence>
<dbReference type="PROSITE" id="PS50857">
    <property type="entry name" value="COX2_CUA"/>
    <property type="match status" value="1"/>
</dbReference>
<dbReference type="InterPro" id="IPR034236">
    <property type="entry name" value="CuRO_CcO_Caa3_II"/>
</dbReference>
<dbReference type="NCBIfam" id="TIGR02866">
    <property type="entry name" value="CoxB"/>
    <property type="match status" value="1"/>
</dbReference>
<evidence type="ECO:0000256" key="19">
    <source>
        <dbReference type="SAM" id="Phobius"/>
    </source>
</evidence>
<dbReference type="InterPro" id="IPR045187">
    <property type="entry name" value="CcO_II"/>
</dbReference>
<keyword evidence="9 17" id="KW-0249">Electron transport</keyword>
<dbReference type="OrthoDB" id="9781261at2"/>
<feature type="domain" description="Cytochrome oxidase subunit II transmembrane region profile" evidence="21">
    <location>
        <begin position="23"/>
        <end position="121"/>
    </location>
</feature>
<dbReference type="PROSITE" id="PS51257">
    <property type="entry name" value="PROKAR_LIPOPROTEIN"/>
    <property type="match status" value="1"/>
</dbReference>
<dbReference type="InterPro" id="IPR014222">
    <property type="entry name" value="Cyt_c_oxidase_su2"/>
</dbReference>
<dbReference type="InterPro" id="IPR011759">
    <property type="entry name" value="Cyt_c_oxidase_su2_TM_dom"/>
</dbReference>
<dbReference type="GO" id="GO:0016491">
    <property type="term" value="F:oxidoreductase activity"/>
    <property type="evidence" value="ECO:0007669"/>
    <property type="project" value="UniProtKB-KW"/>
</dbReference>
<evidence type="ECO:0000256" key="13">
    <source>
        <dbReference type="ARBA" id="ARBA00023136"/>
    </source>
</evidence>
<dbReference type="SUPFAM" id="SSF46626">
    <property type="entry name" value="Cytochrome c"/>
    <property type="match status" value="1"/>
</dbReference>
<keyword evidence="8" id="KW-1278">Translocase</keyword>
<dbReference type="AlphaFoldDB" id="A0A385YQT2"/>
<evidence type="ECO:0000256" key="1">
    <source>
        <dbReference type="ARBA" id="ARBA00004141"/>
    </source>
</evidence>
<dbReference type="InterPro" id="IPR001505">
    <property type="entry name" value="Copper_CuA"/>
</dbReference>
<evidence type="ECO:0000313" key="24">
    <source>
        <dbReference type="Proteomes" id="UP000265725"/>
    </source>
</evidence>
<dbReference type="PROSITE" id="PS50999">
    <property type="entry name" value="COX2_TM"/>
    <property type="match status" value="1"/>
</dbReference>
<dbReference type="EC" id="7.1.1.9" evidence="18"/>
<dbReference type="Gene3D" id="1.10.287.90">
    <property type="match status" value="1"/>
</dbReference>
<keyword evidence="23" id="KW-0560">Oxidoreductase</keyword>
<dbReference type="PANTHER" id="PTHR22888:SF10">
    <property type="entry name" value="CYTOCHROME C OXIDASE SUBUNIT 2"/>
    <property type="match status" value="1"/>
</dbReference>
<keyword evidence="10 19" id="KW-1133">Transmembrane helix</keyword>
<dbReference type="GO" id="GO:0042773">
    <property type="term" value="P:ATP synthesis coupled electron transport"/>
    <property type="evidence" value="ECO:0007669"/>
    <property type="project" value="TreeGrafter"/>
</dbReference>
<accession>A0A385YQT2</accession>
<evidence type="ECO:0000256" key="4">
    <source>
        <dbReference type="ARBA" id="ARBA00022617"/>
    </source>
</evidence>
<dbReference type="GO" id="GO:0005886">
    <property type="term" value="C:plasma membrane"/>
    <property type="evidence" value="ECO:0007669"/>
    <property type="project" value="UniProtKB-SubCell"/>
</dbReference>
<comment type="function">
    <text evidence="14 18">Subunits I and II form the functional core of the enzyme complex. Electrons originating in cytochrome c are transferred via heme a and Cu(A) to the binuclear center formed by heme a3 and Cu(B).</text>
</comment>
<dbReference type="Pfam" id="PF00116">
    <property type="entry name" value="COX2"/>
    <property type="match status" value="1"/>
</dbReference>
<reference evidence="24" key="1">
    <citation type="submission" date="2018-09" db="EMBL/GenBank/DDBJ databases">
        <authorList>
            <person name="Zhu H."/>
        </authorList>
    </citation>
    <scope>NUCLEOTIDE SEQUENCE [LARGE SCALE GENOMIC DNA]</scope>
    <source>
        <strain evidence="24">K2R23-3</strain>
    </source>
</reference>
<dbReference type="GO" id="GO:0005507">
    <property type="term" value="F:copper ion binding"/>
    <property type="evidence" value="ECO:0007669"/>
    <property type="project" value="InterPro"/>
</dbReference>
<dbReference type="RefSeq" id="WP_119882866.1">
    <property type="nucleotide sequence ID" value="NZ_CP032418.1"/>
</dbReference>
<evidence type="ECO:0000256" key="17">
    <source>
        <dbReference type="RuleBase" id="RU000456"/>
    </source>
</evidence>
<comment type="similarity">
    <text evidence="2 17">Belongs to the cytochrome c oxidase subunit 2 family.</text>
</comment>
<evidence type="ECO:0000259" key="20">
    <source>
        <dbReference type="PROSITE" id="PS50857"/>
    </source>
</evidence>
<dbReference type="PANTHER" id="PTHR22888">
    <property type="entry name" value="CYTOCHROME C OXIDASE, SUBUNIT II"/>
    <property type="match status" value="1"/>
</dbReference>
<keyword evidence="5 17" id="KW-0679">Respiratory chain</keyword>
<evidence type="ECO:0000313" key="23">
    <source>
        <dbReference type="EMBL" id="AYC29125.1"/>
    </source>
</evidence>
<dbReference type="SUPFAM" id="SSF49503">
    <property type="entry name" value="Cupredoxins"/>
    <property type="match status" value="1"/>
</dbReference>
<evidence type="ECO:0000256" key="7">
    <source>
        <dbReference type="ARBA" id="ARBA00022723"/>
    </source>
</evidence>
<feature type="domain" description="Cytochrome oxidase subunit II copper A binding" evidence="20">
    <location>
        <begin position="132"/>
        <end position="250"/>
    </location>
</feature>
<dbReference type="EMBL" id="CP032418">
    <property type="protein sequence ID" value="AYC29125.1"/>
    <property type="molecule type" value="Genomic_DNA"/>
</dbReference>
<keyword evidence="6 17" id="KW-0812">Transmembrane</keyword>
<keyword evidence="11 16" id="KW-0408">Iron</keyword>
<dbReference type="SUPFAM" id="SSF81464">
    <property type="entry name" value="Cytochrome c oxidase subunit II-like, transmembrane region"/>
    <property type="match status" value="1"/>
</dbReference>
<keyword evidence="24" id="KW-1185">Reference proteome</keyword>
<evidence type="ECO:0000256" key="3">
    <source>
        <dbReference type="ARBA" id="ARBA00022448"/>
    </source>
</evidence>
<dbReference type="KEGG" id="paek:D3873_04240"/>
<keyword evidence="13 19" id="KW-0472">Membrane</keyword>
<keyword evidence="4 16" id="KW-0349">Heme</keyword>
<evidence type="ECO:0000259" key="21">
    <source>
        <dbReference type="PROSITE" id="PS50999"/>
    </source>
</evidence>
<dbReference type="Proteomes" id="UP000265725">
    <property type="component" value="Chromosome"/>
</dbReference>
<feature type="domain" description="Cytochrome c" evidence="22">
    <location>
        <begin position="264"/>
        <end position="360"/>
    </location>
</feature>
<evidence type="ECO:0000256" key="2">
    <source>
        <dbReference type="ARBA" id="ARBA00007866"/>
    </source>
</evidence>
<dbReference type="InterPro" id="IPR008972">
    <property type="entry name" value="Cupredoxin"/>
</dbReference>
<dbReference type="InterPro" id="IPR002429">
    <property type="entry name" value="CcO_II-like_C"/>
</dbReference>
<comment type="subcellular location">
    <subcellularLocation>
        <location evidence="17">Cell membrane</location>
        <topology evidence="17">Multi-pass membrane protein</topology>
    </subcellularLocation>
    <subcellularLocation>
        <location evidence="1">Membrane</location>
        <topology evidence="1">Multi-pass membrane protein</topology>
    </subcellularLocation>
</comment>
<dbReference type="PRINTS" id="PR01166">
    <property type="entry name" value="CYCOXIDASEII"/>
</dbReference>
<dbReference type="GO" id="GO:0020037">
    <property type="term" value="F:heme binding"/>
    <property type="evidence" value="ECO:0007669"/>
    <property type="project" value="InterPro"/>
</dbReference>
<keyword evidence="3 17" id="KW-0813">Transport</keyword>
<dbReference type="PROSITE" id="PS00078">
    <property type="entry name" value="COX2"/>
    <property type="match status" value="1"/>
</dbReference>
<comment type="catalytic activity">
    <reaction evidence="15 18">
        <text>4 Fe(II)-[cytochrome c] + O2 + 8 H(+)(in) = 4 Fe(III)-[cytochrome c] + 2 H2O + 4 H(+)(out)</text>
        <dbReference type="Rhea" id="RHEA:11436"/>
        <dbReference type="Rhea" id="RHEA-COMP:10350"/>
        <dbReference type="Rhea" id="RHEA-COMP:14399"/>
        <dbReference type="ChEBI" id="CHEBI:15377"/>
        <dbReference type="ChEBI" id="CHEBI:15378"/>
        <dbReference type="ChEBI" id="CHEBI:15379"/>
        <dbReference type="ChEBI" id="CHEBI:29033"/>
        <dbReference type="ChEBI" id="CHEBI:29034"/>
        <dbReference type="EC" id="7.1.1.9"/>
    </reaction>
</comment>
<evidence type="ECO:0000256" key="11">
    <source>
        <dbReference type="ARBA" id="ARBA00023004"/>
    </source>
</evidence>
<dbReference type="Pfam" id="PF00034">
    <property type="entry name" value="Cytochrom_C"/>
    <property type="match status" value="1"/>
</dbReference>
<keyword evidence="12 18" id="KW-0186">Copper</keyword>
<feature type="transmembrane region" description="Helical" evidence="19">
    <location>
        <begin position="90"/>
        <end position="112"/>
    </location>
</feature>
<evidence type="ECO:0000256" key="15">
    <source>
        <dbReference type="ARBA" id="ARBA00047816"/>
    </source>
</evidence>
<dbReference type="InterPro" id="IPR036909">
    <property type="entry name" value="Cyt_c-like_dom_sf"/>
</dbReference>
<evidence type="ECO:0000256" key="9">
    <source>
        <dbReference type="ARBA" id="ARBA00022982"/>
    </source>
</evidence>
<name>A0A385YQT2_9BACL</name>
<evidence type="ECO:0000256" key="16">
    <source>
        <dbReference type="PROSITE-ProRule" id="PRU00433"/>
    </source>
</evidence>
<proteinExistence type="inferred from homology"/>
<keyword evidence="7 16" id="KW-0479">Metal-binding</keyword>
<evidence type="ECO:0000256" key="18">
    <source>
        <dbReference type="RuleBase" id="RU004024"/>
    </source>
</evidence>
<comment type="cofactor">
    <cofactor evidence="18">
        <name>Cu cation</name>
        <dbReference type="ChEBI" id="CHEBI:23378"/>
    </cofactor>
    <text evidence="18">Binds a copper A center.</text>
</comment>
<evidence type="ECO:0000256" key="14">
    <source>
        <dbReference type="ARBA" id="ARBA00024688"/>
    </source>
</evidence>
<dbReference type="CDD" id="cd04213">
    <property type="entry name" value="CuRO_CcO_Caa3_II"/>
    <property type="match status" value="1"/>
</dbReference>
<dbReference type="GO" id="GO:0004129">
    <property type="term" value="F:cytochrome-c oxidase activity"/>
    <property type="evidence" value="ECO:0007669"/>
    <property type="project" value="UniProtKB-EC"/>
</dbReference>
<evidence type="ECO:0000256" key="12">
    <source>
        <dbReference type="ARBA" id="ARBA00023008"/>
    </source>
</evidence>
<evidence type="ECO:0000259" key="22">
    <source>
        <dbReference type="PROSITE" id="PS51007"/>
    </source>
</evidence>
<gene>
    <name evidence="23" type="primary">coxB</name>
    <name evidence="23" type="ORF">D3873_04240</name>
</gene>
<dbReference type="InterPro" id="IPR009056">
    <property type="entry name" value="Cyt_c-like_dom"/>
</dbReference>
<dbReference type="PROSITE" id="PS51007">
    <property type="entry name" value="CYTC"/>
    <property type="match status" value="1"/>
</dbReference>
<evidence type="ECO:0000256" key="5">
    <source>
        <dbReference type="ARBA" id="ARBA00022660"/>
    </source>
</evidence>
<dbReference type="Pfam" id="PF02790">
    <property type="entry name" value="COX2_TM"/>
    <property type="match status" value="1"/>
</dbReference>
<feature type="transmembrane region" description="Helical" evidence="19">
    <location>
        <begin position="45"/>
        <end position="69"/>
    </location>
</feature>